<keyword evidence="3" id="KW-1185">Reference proteome</keyword>
<reference evidence="3" key="1">
    <citation type="journal article" date="2017" name="Nat. Microbiol.">
        <title>Global analysis of biosynthetic gene clusters reveals vast potential of secondary metabolite production in Penicillium species.</title>
        <authorList>
            <person name="Nielsen J.C."/>
            <person name="Grijseels S."/>
            <person name="Prigent S."/>
            <person name="Ji B."/>
            <person name="Dainat J."/>
            <person name="Nielsen K.F."/>
            <person name="Frisvad J.C."/>
            <person name="Workman M."/>
            <person name="Nielsen J."/>
        </authorList>
    </citation>
    <scope>NUCLEOTIDE SEQUENCE [LARGE SCALE GENOMIC DNA]</scope>
    <source>
        <strain evidence="3">IBT 4502</strain>
    </source>
</reference>
<accession>A0A1V6NDQ5</accession>
<name>A0A1V6NDQ5_PENPO</name>
<feature type="compositionally biased region" description="Polar residues" evidence="1">
    <location>
        <begin position="11"/>
        <end position="23"/>
    </location>
</feature>
<sequence length="382" mass="43395">MAKRSAADSVKAQSSEQQDNGGVTITDPATLAQSKAIADRPPETESEAGPSKKRCDPQTNDPDSATKRGETPQWEVDIEEGVRKAMKELREQPMPDPRATPTRSPPSDHVIINQWLATVLKNAFERVFRNPFFYIDLGENWDGSGSDLPPPYGIELNKLFQKGLKGVHILVSAASAHHWRASTIRLFNRYQPYNDNDTPVRAKDTTPGTRAYNLRERCIDQSTANILDDSSLISPILSPRELSLDETRRRYHGVRQCYKKASEMAVRFSLHVNGFHFDENVNQVAPYQMPIRNGFTINRWEASAFNASGVYDEFFEGKRVVMVLWPATWMIRWKDRRSLAVDAEYPPDYDRCYRDENGDHHSLMSSGVVLVEKDGREPPLEE</sequence>
<evidence type="ECO:0000256" key="1">
    <source>
        <dbReference type="SAM" id="MobiDB-lite"/>
    </source>
</evidence>
<organism evidence="2 3">
    <name type="scientific">Penicillium polonicum</name>
    <dbReference type="NCBI Taxonomy" id="60169"/>
    <lineage>
        <taxon>Eukaryota</taxon>
        <taxon>Fungi</taxon>
        <taxon>Dikarya</taxon>
        <taxon>Ascomycota</taxon>
        <taxon>Pezizomycotina</taxon>
        <taxon>Eurotiomycetes</taxon>
        <taxon>Eurotiomycetidae</taxon>
        <taxon>Eurotiales</taxon>
        <taxon>Aspergillaceae</taxon>
        <taxon>Penicillium</taxon>
    </lineage>
</organism>
<dbReference type="AlphaFoldDB" id="A0A1V6NDQ5"/>
<evidence type="ECO:0000313" key="2">
    <source>
        <dbReference type="EMBL" id="OQD62858.1"/>
    </source>
</evidence>
<comment type="caution">
    <text evidence="2">The sequence shown here is derived from an EMBL/GenBank/DDBJ whole genome shotgun (WGS) entry which is preliminary data.</text>
</comment>
<gene>
    <name evidence="2" type="ORF">PENPOL_c011G07741</name>
</gene>
<protein>
    <submittedName>
        <fullName evidence="2">Uncharacterized protein</fullName>
    </submittedName>
</protein>
<feature type="region of interest" description="Disordered" evidence="1">
    <location>
        <begin position="1"/>
        <end position="77"/>
    </location>
</feature>
<dbReference type="Proteomes" id="UP000191408">
    <property type="component" value="Unassembled WGS sequence"/>
</dbReference>
<evidence type="ECO:0000313" key="3">
    <source>
        <dbReference type="Proteomes" id="UP000191408"/>
    </source>
</evidence>
<dbReference type="EMBL" id="MDYM01000011">
    <property type="protein sequence ID" value="OQD62858.1"/>
    <property type="molecule type" value="Genomic_DNA"/>
</dbReference>
<dbReference type="OrthoDB" id="4343461at2759"/>
<proteinExistence type="predicted"/>